<evidence type="ECO:0000313" key="2">
    <source>
        <dbReference type="EMBL" id="TET47753.1"/>
    </source>
</evidence>
<dbReference type="GO" id="GO:0003824">
    <property type="term" value="F:catalytic activity"/>
    <property type="evidence" value="ECO:0007669"/>
    <property type="project" value="InterPro"/>
</dbReference>
<dbReference type="InterPro" id="IPR005302">
    <property type="entry name" value="MoCF_Sase_C"/>
</dbReference>
<organism evidence="2 3">
    <name type="scientific">candidate division TA06 bacterium</name>
    <dbReference type="NCBI Taxonomy" id="2250710"/>
    <lineage>
        <taxon>Bacteria</taxon>
        <taxon>Bacteria division TA06</taxon>
    </lineage>
</organism>
<dbReference type="SUPFAM" id="SSF50800">
    <property type="entry name" value="PK beta-barrel domain-like"/>
    <property type="match status" value="1"/>
</dbReference>
<proteinExistence type="predicted"/>
<dbReference type="PANTHER" id="PTHR36930:SF1">
    <property type="entry name" value="MOSC DOMAIN-CONTAINING PROTEIN"/>
    <property type="match status" value="1"/>
</dbReference>
<dbReference type="PROSITE" id="PS51340">
    <property type="entry name" value="MOSC"/>
    <property type="match status" value="1"/>
</dbReference>
<dbReference type="GO" id="GO:0030151">
    <property type="term" value="F:molybdenum ion binding"/>
    <property type="evidence" value="ECO:0007669"/>
    <property type="project" value="InterPro"/>
</dbReference>
<name>A0A523UZ22_UNCT6</name>
<comment type="caution">
    <text evidence="2">The sequence shown here is derived from an EMBL/GenBank/DDBJ whole genome shotgun (WGS) entry which is preliminary data.</text>
</comment>
<dbReference type="PANTHER" id="PTHR36930">
    <property type="entry name" value="METAL-SULFUR CLUSTER BIOSYNTHESIS PROTEINS YUAD-RELATED"/>
    <property type="match status" value="1"/>
</dbReference>
<gene>
    <name evidence="2" type="ORF">E3J62_00545</name>
</gene>
<protein>
    <submittedName>
        <fullName evidence="2">MOSC domain-containing protein</fullName>
    </submittedName>
</protein>
<dbReference type="InterPro" id="IPR052716">
    <property type="entry name" value="MOSC_domain"/>
</dbReference>
<accession>A0A523UZ22</accession>
<feature type="domain" description="MOSC" evidence="1">
    <location>
        <begin position="16"/>
        <end position="143"/>
    </location>
</feature>
<reference evidence="2 3" key="1">
    <citation type="submission" date="2019-03" db="EMBL/GenBank/DDBJ databases">
        <title>Metabolic potential of uncultured bacteria and archaea associated with petroleum seepage in deep-sea sediments.</title>
        <authorList>
            <person name="Dong X."/>
            <person name="Hubert C."/>
        </authorList>
    </citation>
    <scope>NUCLEOTIDE SEQUENCE [LARGE SCALE GENOMIC DNA]</scope>
    <source>
        <strain evidence="2">E44_bin18</strain>
    </source>
</reference>
<dbReference type="AlphaFoldDB" id="A0A523UZ22"/>
<dbReference type="GO" id="GO:0030170">
    <property type="term" value="F:pyridoxal phosphate binding"/>
    <property type="evidence" value="ECO:0007669"/>
    <property type="project" value="InterPro"/>
</dbReference>
<dbReference type="Gene3D" id="2.40.33.20">
    <property type="entry name" value="PK beta-barrel domain-like"/>
    <property type="match status" value="1"/>
</dbReference>
<dbReference type="EMBL" id="SOJN01000010">
    <property type="protein sequence ID" value="TET47753.1"/>
    <property type="molecule type" value="Genomic_DNA"/>
</dbReference>
<dbReference type="Pfam" id="PF03473">
    <property type="entry name" value="MOSC"/>
    <property type="match status" value="1"/>
</dbReference>
<evidence type="ECO:0000313" key="3">
    <source>
        <dbReference type="Proteomes" id="UP000315525"/>
    </source>
</evidence>
<dbReference type="InterPro" id="IPR011037">
    <property type="entry name" value="Pyrv_Knase-like_insert_dom_sf"/>
</dbReference>
<dbReference type="Proteomes" id="UP000315525">
    <property type="component" value="Unassembled WGS sequence"/>
</dbReference>
<sequence length="147" mass="15851">MKPKIVSVNTSKEKGTRKHKVPCVLLKVDCGVEGDAHAGTRNRQVSLLALESIEKMRKKGANVGPGDFAENVTTQGIDLVSLSVGTRLRIGETVVEVTQIGKECHSGCEIREIVGDCVMPREGIFARVLKGGEIRSGNEILKERAEG</sequence>
<evidence type="ECO:0000259" key="1">
    <source>
        <dbReference type="PROSITE" id="PS51340"/>
    </source>
</evidence>